<dbReference type="KEGG" id="mthd:A3224_07505"/>
<dbReference type="Gene3D" id="3.30.70.1290">
    <property type="entry name" value="Transposase IS200-like"/>
    <property type="match status" value="1"/>
</dbReference>
<keyword evidence="2" id="KW-1185">Reference proteome</keyword>
<dbReference type="GO" id="GO:0004803">
    <property type="term" value="F:transposase activity"/>
    <property type="evidence" value="ECO:0007669"/>
    <property type="project" value="InterPro"/>
</dbReference>
<dbReference type="PANTHER" id="PTHR34322">
    <property type="entry name" value="TRANSPOSASE, Y1_TNP DOMAIN-CONTAINING"/>
    <property type="match status" value="1"/>
</dbReference>
<evidence type="ECO:0000313" key="1">
    <source>
        <dbReference type="EMBL" id="AMX02448.1"/>
    </source>
</evidence>
<protein>
    <recommendedName>
        <fullName evidence="3">Transposase</fullName>
    </recommendedName>
</protein>
<dbReference type="EMBL" id="CP014864">
    <property type="protein sequence ID" value="AMX02448.1"/>
    <property type="molecule type" value="Genomic_DNA"/>
</dbReference>
<reference evidence="2" key="1">
    <citation type="submission" date="2016-03" db="EMBL/GenBank/DDBJ databases">
        <authorList>
            <person name="Lee Y.-S."/>
            <person name="Choi Y.-L."/>
        </authorList>
    </citation>
    <scope>NUCLEOTIDE SEQUENCE [LARGE SCALE GENOMIC DNA]</scope>
    <source>
        <strain evidence="2">DAU221</strain>
    </source>
</reference>
<evidence type="ECO:0008006" key="3">
    <source>
        <dbReference type="Google" id="ProtNLM"/>
    </source>
</evidence>
<gene>
    <name evidence="1" type="ORF">A3224_07505</name>
</gene>
<evidence type="ECO:0000313" key="2">
    <source>
        <dbReference type="Proteomes" id="UP000076077"/>
    </source>
</evidence>
<dbReference type="GO" id="GO:0003677">
    <property type="term" value="F:DNA binding"/>
    <property type="evidence" value="ECO:0007669"/>
    <property type="project" value="InterPro"/>
</dbReference>
<dbReference type="SUPFAM" id="SSF143422">
    <property type="entry name" value="Transposase IS200-like"/>
    <property type="match status" value="1"/>
</dbReference>
<dbReference type="AlphaFoldDB" id="A0A143HL78"/>
<organism evidence="1 2">
    <name type="scientific">Microbulbifer thermotolerans</name>
    <dbReference type="NCBI Taxonomy" id="252514"/>
    <lineage>
        <taxon>Bacteria</taxon>
        <taxon>Pseudomonadati</taxon>
        <taxon>Pseudomonadota</taxon>
        <taxon>Gammaproteobacteria</taxon>
        <taxon>Cellvibrionales</taxon>
        <taxon>Microbulbiferaceae</taxon>
        <taxon>Microbulbifer</taxon>
    </lineage>
</organism>
<proteinExistence type="predicted"/>
<name>A0A143HL78_MICTH</name>
<dbReference type="Proteomes" id="UP000076077">
    <property type="component" value="Chromosome"/>
</dbReference>
<sequence>MHAAELARMEELAAEWRARQMDISWFMRILNESIARQANREDGCTGRFWEGRFKSQALLDERALAACMDYVDLNPIRAKMADTPTSIQRRISAVQEANSYKNSSPSLVTHENLCQ</sequence>
<dbReference type="STRING" id="252514.A3224_07505"/>
<dbReference type="InterPro" id="IPR036515">
    <property type="entry name" value="Transposase_17_sf"/>
</dbReference>
<dbReference type="PANTHER" id="PTHR34322:SF2">
    <property type="entry name" value="TRANSPOSASE IS200-LIKE DOMAIN-CONTAINING PROTEIN"/>
    <property type="match status" value="1"/>
</dbReference>
<accession>A0A143HL78</accession>
<dbReference type="GO" id="GO:0006313">
    <property type="term" value="P:DNA transposition"/>
    <property type="evidence" value="ECO:0007669"/>
    <property type="project" value="InterPro"/>
</dbReference>